<gene>
    <name evidence="2" type="ORF">PKNOH_S01011600</name>
</gene>
<dbReference type="InterPro" id="IPR039123">
    <property type="entry name" value="PPTC7"/>
</dbReference>
<feature type="compositionally biased region" description="Basic and acidic residues" evidence="1">
    <location>
        <begin position="809"/>
        <end position="826"/>
    </location>
</feature>
<feature type="region of interest" description="Disordered" evidence="1">
    <location>
        <begin position="1194"/>
        <end position="1237"/>
    </location>
</feature>
<feature type="region of interest" description="Disordered" evidence="1">
    <location>
        <begin position="340"/>
        <end position="379"/>
    </location>
</feature>
<name>A0A1Y3DWJ3_PLAKN</name>
<feature type="compositionally biased region" description="Polar residues" evidence="1">
    <location>
        <begin position="1022"/>
        <end position="1035"/>
    </location>
</feature>
<dbReference type="SUPFAM" id="SSF81606">
    <property type="entry name" value="PP2C-like"/>
    <property type="match status" value="2"/>
</dbReference>
<dbReference type="PANTHER" id="PTHR12320:SF1">
    <property type="entry name" value="PROTEIN PHOSPHATASE PTC7 HOMOLOG"/>
    <property type="match status" value="1"/>
</dbReference>
<dbReference type="OrthoDB" id="10266364at2759"/>
<proteinExistence type="predicted"/>
<comment type="caution">
    <text evidence="2">The sequence shown here is derived from an EMBL/GenBank/DDBJ whole genome shotgun (WGS) entry which is preliminary data.</text>
</comment>
<feature type="compositionally biased region" description="Basic and acidic residues" evidence="1">
    <location>
        <begin position="969"/>
        <end position="985"/>
    </location>
</feature>
<dbReference type="PANTHER" id="PTHR12320">
    <property type="entry name" value="PROTEIN PHOSPHATASE 2C"/>
    <property type="match status" value="1"/>
</dbReference>
<sequence length="1299" mass="148414">MQKLLSKCLSGSNSDNEGMGDEGLLKTCKIVIGLGDNLDEINCMNVEQIDNDFLCGFEHYAKKNSTEALRMSGSNGSTRTYISNLNEYCENHFNEMFNIEYVDFPLSFYQVIFLNFFSSFTEKEGRRKKEKMSWEDNIYVMNRFYQKMKKQKYILLHRANSIPHKKKKKKNVNYQNGDAFFCTDNMIAIADGVSSIKNSGINVGNFSNELLKKCLNLYLHRCVNSALFEEQNRVVFDQYSIKHREEEVLKPVVCRSACSSNFLGASTLLLSSMEKERLHICTIGDCQMLILRLRKSIFPDKRIRAVQSNMGANQFLGNSYKRESAFADTLQDGTYADMCNDPPDEETVGDPLNATDQGFKSKRYKSPKGPALSSSHVSSSKKVALDHTAQEGKFKLKGLYEERKELYRKELFKEEIGDKGASGDCKSITLYMEEELTADMCEQFEAYLADKNYKIGKLTFVVKEEEDCPHGTTFPDPITGSYSNTKTGCPLGEKYSHTTENDWYENENQPLSTVNTMDESGYRNLLRFFDMDRTDISALDKGGEDYLKYVEEKSTDGNYQPEIGTVMNRSWSGENSQKCVQVNQFNNYRFRCFDTDKKHFDIIYKSKVQQHYFNCPFQITFMPSTLGGQVDKEASNRGRRSVGTRGSDANRLSQPSKIKMSTYNDIISKCIRYCEYATIDVKNNDIIISGSDGLFDNLYDDDIMKILFNNFYTVKCNEFVQLKEIYNFYDDCSSVLRKVKDNTLGEWKKGKKSERTFSGAINQASDVDVNAEDGEELKWKGKPNSVDGESSDTQHSEEDNHSLLSLEEGDNKGKNEMKGEVHKLEVIPDGEEEAENGDLLSGNINSFDYTGGRRNKTNGSENNLDEEKKKEKERKYFLSKKHRSNISTAMLRLKFPSKLKSMFSMNAKERRREKVREKSDRGEKGESERRKDLPKADKSRNEEQHHGEGPKRNLHEAKKGARNLFAQKKKIDYGKNDNSYSEHSRGSLNRKNLNIGAHLKKNDHLGNPSERDTDSDDLTLDNEGNSKVASNSNAQGKAHGPGGVCNFAKPRVEDCGVTNGSTDWPGNVLQRGARQRTTEIIANDRVCPLRREKTNDTDKWIMEQNTLPGNSEHDSYRTSGIKSGGEKKKKKIIVQRKINCGTFPYEPTDLVLFDESNNIYLNMKKACDEIVQLSSILANQEVNKTLLRKRRKNYNAQRENMNGKGKESSPHNAHMYNPLDKIKNDKHPSKESPSSIYEKETHLFDKVNYDDIQSNKSSDKIILTPISEFIFDKYKKYFNMGKPDDITVVLSLVKENKYC</sequence>
<feature type="region of interest" description="Disordered" evidence="1">
    <location>
        <begin position="902"/>
        <end position="1042"/>
    </location>
</feature>
<feature type="region of interest" description="Disordered" evidence="1">
    <location>
        <begin position="770"/>
        <end position="873"/>
    </location>
</feature>
<evidence type="ECO:0000313" key="3">
    <source>
        <dbReference type="Proteomes" id="UP000195012"/>
    </source>
</evidence>
<dbReference type="OMA" id="FNNYRFR"/>
<protein>
    <submittedName>
        <fullName evidence="2">Uncharacterized protein</fullName>
    </submittedName>
</protein>
<dbReference type="EMBL" id="NETL01000015">
    <property type="protein sequence ID" value="OTN68750.1"/>
    <property type="molecule type" value="Genomic_DNA"/>
</dbReference>
<organism evidence="2 3">
    <name type="scientific">Plasmodium knowlesi</name>
    <dbReference type="NCBI Taxonomy" id="5850"/>
    <lineage>
        <taxon>Eukaryota</taxon>
        <taxon>Sar</taxon>
        <taxon>Alveolata</taxon>
        <taxon>Apicomplexa</taxon>
        <taxon>Aconoidasida</taxon>
        <taxon>Haemosporida</taxon>
        <taxon>Plasmodiidae</taxon>
        <taxon>Plasmodium</taxon>
        <taxon>Plasmodium (Plasmodium)</taxon>
    </lineage>
</organism>
<dbReference type="eggNOG" id="ENOG502S72V">
    <property type="taxonomic scope" value="Eukaryota"/>
</dbReference>
<reference evidence="2 3" key="1">
    <citation type="submission" date="2017-05" db="EMBL/GenBank/DDBJ databases">
        <title>PacBio assembly of a Plasmodium knowlesi genome sequence with Hi-C correction and manual annotation of the SICAvar gene family.</title>
        <authorList>
            <person name="Lapp S.A."/>
            <person name="Geraldo J.A."/>
            <person name="Chien J.-T."/>
            <person name="Ay F."/>
            <person name="Pakala S.B."/>
            <person name="Batugedara G."/>
            <person name="Humphrey J.C."/>
            <person name="Debarry J.D."/>
            <person name="Le Roch K.G."/>
            <person name="Galinski M.R."/>
            <person name="Kissinger J.C."/>
        </authorList>
    </citation>
    <scope>NUCLEOTIDE SEQUENCE [LARGE SCALE GENOMIC DNA]</scope>
    <source>
        <strain evidence="3">Malayan Strain Pk1 (A+)</strain>
    </source>
</reference>
<dbReference type="VEuPathDB" id="PlasmoDB:PKNH_0103300"/>
<dbReference type="GO" id="GO:0004722">
    <property type="term" value="F:protein serine/threonine phosphatase activity"/>
    <property type="evidence" value="ECO:0007669"/>
    <property type="project" value="TreeGrafter"/>
</dbReference>
<feature type="region of interest" description="Disordered" evidence="1">
    <location>
        <begin position="632"/>
        <end position="652"/>
    </location>
</feature>
<accession>A0A1Y3DWJ3</accession>
<feature type="compositionally biased region" description="Basic and acidic residues" evidence="1">
    <location>
        <begin position="1220"/>
        <end position="1230"/>
    </location>
</feature>
<dbReference type="InterPro" id="IPR036457">
    <property type="entry name" value="PPM-type-like_dom_sf"/>
</dbReference>
<feature type="compositionally biased region" description="Basic and acidic residues" evidence="1">
    <location>
        <begin position="1000"/>
        <end position="1012"/>
    </location>
</feature>
<dbReference type="VEuPathDB" id="PlasmoDB:PKNOH_S01011600"/>
<dbReference type="Proteomes" id="UP000195012">
    <property type="component" value="Unassembled WGS sequence"/>
</dbReference>
<feature type="compositionally biased region" description="Basic and acidic residues" evidence="1">
    <location>
        <begin position="792"/>
        <end position="801"/>
    </location>
</feature>
<feature type="compositionally biased region" description="Basic and acidic residues" evidence="1">
    <location>
        <begin position="907"/>
        <end position="959"/>
    </location>
</feature>
<dbReference type="VEuPathDB" id="PlasmoDB:PKA1H_010008100"/>
<evidence type="ECO:0000256" key="1">
    <source>
        <dbReference type="SAM" id="MobiDB-lite"/>
    </source>
</evidence>
<evidence type="ECO:0000313" key="2">
    <source>
        <dbReference type="EMBL" id="OTN68750.1"/>
    </source>
</evidence>